<gene>
    <name evidence="1" type="ORF">M513_00749</name>
    <name evidence="2" type="ORF">M514_00749</name>
</gene>
<keyword evidence="3" id="KW-1185">Reference proteome</keyword>
<evidence type="ECO:0000313" key="3">
    <source>
        <dbReference type="Proteomes" id="UP000030764"/>
    </source>
</evidence>
<organism evidence="1 3">
    <name type="scientific">Trichuris suis</name>
    <name type="common">pig whipworm</name>
    <dbReference type="NCBI Taxonomy" id="68888"/>
    <lineage>
        <taxon>Eukaryota</taxon>
        <taxon>Metazoa</taxon>
        <taxon>Ecdysozoa</taxon>
        <taxon>Nematoda</taxon>
        <taxon>Enoplea</taxon>
        <taxon>Dorylaimia</taxon>
        <taxon>Trichinellida</taxon>
        <taxon>Trichuridae</taxon>
        <taxon>Trichuris</taxon>
    </lineage>
</organism>
<dbReference type="EMBL" id="KL367528">
    <property type="protein sequence ID" value="KFD66104.1"/>
    <property type="molecule type" value="Genomic_DNA"/>
</dbReference>
<protein>
    <submittedName>
        <fullName evidence="1">Uncharacterized protein</fullName>
    </submittedName>
</protein>
<dbReference type="EMBL" id="KL363184">
    <property type="protein sequence ID" value="KFD58523.1"/>
    <property type="molecule type" value="Genomic_DNA"/>
</dbReference>
<dbReference type="Proteomes" id="UP000030758">
    <property type="component" value="Unassembled WGS sequence"/>
</dbReference>
<dbReference type="AlphaFoldDB" id="A0A085MMS7"/>
<accession>A0A085MMS7</accession>
<reference evidence="1 3" key="1">
    <citation type="journal article" date="2014" name="Nat. Genet.">
        <title>Genome and transcriptome of the porcine whipworm Trichuris suis.</title>
        <authorList>
            <person name="Jex A.R."/>
            <person name="Nejsum P."/>
            <person name="Schwarz E.M."/>
            <person name="Hu L."/>
            <person name="Young N.D."/>
            <person name="Hall R.S."/>
            <person name="Korhonen P.K."/>
            <person name="Liao S."/>
            <person name="Thamsborg S."/>
            <person name="Xia J."/>
            <person name="Xu P."/>
            <person name="Wang S."/>
            <person name="Scheerlinck J.P."/>
            <person name="Hofmann A."/>
            <person name="Sternberg P.W."/>
            <person name="Wang J."/>
            <person name="Gasser R.B."/>
        </authorList>
    </citation>
    <scope>NUCLEOTIDE SEQUENCE [LARGE SCALE GENOMIC DNA]</scope>
    <source>
        <strain evidence="2">DCEP-RM93F</strain>
        <strain evidence="1">DCEP-RM93M</strain>
    </source>
</reference>
<sequence>MHPDKADKDISYFQSLRHKLSKQQLPNMLSSTSRVEDDGLHASYNISLLIAKSGKAHTIGEELLLPVVSELLNTVLHRPSADPLSNVQRRIDEKAKDMEGAVFLAAQ</sequence>
<proteinExistence type="predicted"/>
<name>A0A085MMS7_9BILA</name>
<evidence type="ECO:0000313" key="1">
    <source>
        <dbReference type="EMBL" id="KFD58523.1"/>
    </source>
</evidence>
<evidence type="ECO:0000313" key="2">
    <source>
        <dbReference type="EMBL" id="KFD66104.1"/>
    </source>
</evidence>
<dbReference type="Proteomes" id="UP000030764">
    <property type="component" value="Unassembled WGS sequence"/>
</dbReference>